<protein>
    <submittedName>
        <fullName evidence="2">Uncharacterized protein</fullName>
    </submittedName>
</protein>
<keyword evidence="3" id="KW-1185">Reference proteome</keyword>
<keyword evidence="1" id="KW-1133">Transmembrane helix</keyword>
<gene>
    <name evidence="2" type="ORF">A6F49_15380</name>
</gene>
<keyword evidence="1" id="KW-0472">Membrane</keyword>
<feature type="transmembrane region" description="Helical" evidence="1">
    <location>
        <begin position="44"/>
        <end position="66"/>
    </location>
</feature>
<dbReference type="Proteomes" id="UP000078292">
    <property type="component" value="Unassembled WGS sequence"/>
</dbReference>
<evidence type="ECO:0000256" key="1">
    <source>
        <dbReference type="SAM" id="Phobius"/>
    </source>
</evidence>
<evidence type="ECO:0000313" key="2">
    <source>
        <dbReference type="EMBL" id="OAV59251.1"/>
    </source>
</evidence>
<dbReference type="AlphaFoldDB" id="A0A1B7LW25"/>
<accession>A0A1B7LW25</accession>
<organism evidence="2 3">
    <name type="scientific">Enteractinococcus helveticum</name>
    <dbReference type="NCBI Taxonomy" id="1837282"/>
    <lineage>
        <taxon>Bacteria</taxon>
        <taxon>Bacillati</taxon>
        <taxon>Actinomycetota</taxon>
        <taxon>Actinomycetes</taxon>
        <taxon>Micrococcales</taxon>
        <taxon>Micrococcaceae</taxon>
    </lineage>
</organism>
<comment type="caution">
    <text evidence="2">The sequence shown here is derived from an EMBL/GenBank/DDBJ whole genome shotgun (WGS) entry which is preliminary data.</text>
</comment>
<keyword evidence="1" id="KW-0812">Transmembrane</keyword>
<dbReference type="STRING" id="1837282.A6F49_15380"/>
<name>A0A1B7LW25_9MICC</name>
<dbReference type="RefSeq" id="WP_043058788.1">
    <property type="nucleotide sequence ID" value="NZ_LXEY01000022.1"/>
</dbReference>
<dbReference type="EMBL" id="LXEY01000022">
    <property type="protein sequence ID" value="OAV59251.1"/>
    <property type="molecule type" value="Genomic_DNA"/>
</dbReference>
<sequence length="92" mass="10368">MSWMDDNPFTTGSRTYQRVLITGMVILGIGFLCAIVGGLTSTRILSLTAVWVMGAGLITHVIAQMIRYAGRRKELRENLEADRKRRQQRGKD</sequence>
<reference evidence="2 3" key="1">
    <citation type="submission" date="2016-04" db="EMBL/GenBank/DDBJ databases">
        <title>First whole genome shotgun sequence of the bacterium Enteractinococcus sp. strain UASWS1574.</title>
        <authorList>
            <person name="Crovadore J."/>
            <person name="Chablais R."/>
            <person name="Lefort F."/>
        </authorList>
    </citation>
    <scope>NUCLEOTIDE SEQUENCE [LARGE SCALE GENOMIC DNA]</scope>
    <source>
        <strain evidence="2 3">UASWS1574</strain>
    </source>
</reference>
<proteinExistence type="predicted"/>
<dbReference type="OrthoDB" id="4964962at2"/>
<evidence type="ECO:0000313" key="3">
    <source>
        <dbReference type="Proteomes" id="UP000078292"/>
    </source>
</evidence>
<feature type="transmembrane region" description="Helical" evidence="1">
    <location>
        <begin position="20"/>
        <end position="38"/>
    </location>
</feature>